<evidence type="ECO:0000256" key="3">
    <source>
        <dbReference type="ARBA" id="ARBA00022737"/>
    </source>
</evidence>
<evidence type="ECO:0000313" key="9">
    <source>
        <dbReference type="WBParaSite" id="Csp11.Scaffold629.g10192.t1"/>
    </source>
</evidence>
<comment type="caution">
    <text evidence="5">Lacks conserved residue(s) required for the propagation of feature annotation.</text>
</comment>
<evidence type="ECO:0000256" key="5">
    <source>
        <dbReference type="PROSITE-ProRule" id="PRU00377"/>
    </source>
</evidence>
<keyword evidence="8" id="KW-1185">Reference proteome</keyword>
<dbReference type="AlphaFoldDB" id="A0A1I7TNH5"/>
<evidence type="ECO:0000259" key="7">
    <source>
        <dbReference type="PROSITE" id="PS51051"/>
    </source>
</evidence>
<evidence type="ECO:0000313" key="8">
    <source>
        <dbReference type="Proteomes" id="UP000095282"/>
    </source>
</evidence>
<sequence length="263" mass="30092">MMAFQAAWLFLITGISATGVLQVILSPEINATVFFNYCTNKEFTNQEFFPTDEGNCTLPHWDWALPLEVRVGRTMRYNLHFNTTPTDIDLLYVVTKPKSRVRLIRKTRVNMLISKTFNNITMVTSGGDKVNVSMRNICDKFYGGEECEIHCKPDPANHILCDENFKRYCETGYSGKNCHRKDACEERGVCRLGPQACRLDYENEIGFVCVKPDGRIDNNFDIHPDFIGRDEYGRATVGIDIDLSYLTQEGGNEDELKEKNRTI</sequence>
<reference evidence="9" key="1">
    <citation type="submission" date="2016-11" db="UniProtKB">
        <authorList>
            <consortium name="WormBaseParasite"/>
        </authorList>
    </citation>
    <scope>IDENTIFICATION</scope>
</reference>
<keyword evidence="2" id="KW-0245">EGF-like domain</keyword>
<accession>A0A1I7TNH5</accession>
<feature type="disulfide bond" evidence="5">
    <location>
        <begin position="138"/>
        <end position="147"/>
    </location>
</feature>
<feature type="domain" description="DSL" evidence="7">
    <location>
        <begin position="136"/>
        <end position="178"/>
    </location>
</feature>
<keyword evidence="3" id="KW-0677">Repeat</keyword>
<name>A0A1I7TNH5_9PELO</name>
<feature type="disulfide bond" evidence="5">
    <location>
        <begin position="169"/>
        <end position="178"/>
    </location>
</feature>
<dbReference type="GO" id="GO:0007154">
    <property type="term" value="P:cell communication"/>
    <property type="evidence" value="ECO:0007669"/>
    <property type="project" value="InterPro"/>
</dbReference>
<feature type="signal peptide" evidence="6">
    <location>
        <begin position="1"/>
        <end position="17"/>
    </location>
</feature>
<dbReference type="SMART" id="SM00051">
    <property type="entry name" value="DSL"/>
    <property type="match status" value="1"/>
</dbReference>
<dbReference type="STRING" id="1561998.A0A1I7TNH5"/>
<keyword evidence="6" id="KW-0732">Signal</keyword>
<keyword evidence="1" id="KW-0217">Developmental protein</keyword>
<dbReference type="WBParaSite" id="Csp11.Scaffold629.g10192.t1">
    <property type="protein sequence ID" value="Csp11.Scaffold629.g10192.t1"/>
    <property type="gene ID" value="Csp11.Scaffold629.g10192"/>
</dbReference>
<dbReference type="Proteomes" id="UP000095282">
    <property type="component" value="Unplaced"/>
</dbReference>
<dbReference type="InterPro" id="IPR001774">
    <property type="entry name" value="DSL"/>
</dbReference>
<proteinExistence type="predicted"/>
<keyword evidence="4 5" id="KW-1015">Disulfide bond</keyword>
<evidence type="ECO:0000256" key="2">
    <source>
        <dbReference type="ARBA" id="ARBA00022536"/>
    </source>
</evidence>
<feature type="chain" id="PRO_5009307735" evidence="6">
    <location>
        <begin position="18"/>
        <end position="263"/>
    </location>
</feature>
<evidence type="ECO:0000256" key="6">
    <source>
        <dbReference type="SAM" id="SignalP"/>
    </source>
</evidence>
<evidence type="ECO:0000256" key="1">
    <source>
        <dbReference type="ARBA" id="ARBA00022473"/>
    </source>
</evidence>
<evidence type="ECO:0000256" key="4">
    <source>
        <dbReference type="ARBA" id="ARBA00023157"/>
    </source>
</evidence>
<protein>
    <submittedName>
        <fullName evidence="9">Delta-like protein</fullName>
    </submittedName>
</protein>
<organism evidence="8 9">
    <name type="scientific">Caenorhabditis tropicalis</name>
    <dbReference type="NCBI Taxonomy" id="1561998"/>
    <lineage>
        <taxon>Eukaryota</taxon>
        <taxon>Metazoa</taxon>
        <taxon>Ecdysozoa</taxon>
        <taxon>Nematoda</taxon>
        <taxon>Chromadorea</taxon>
        <taxon>Rhabditida</taxon>
        <taxon>Rhabditina</taxon>
        <taxon>Rhabditomorpha</taxon>
        <taxon>Rhabditoidea</taxon>
        <taxon>Rhabditidae</taxon>
        <taxon>Peloderinae</taxon>
        <taxon>Caenorhabditis</taxon>
    </lineage>
</organism>
<dbReference type="GO" id="GO:0016020">
    <property type="term" value="C:membrane"/>
    <property type="evidence" value="ECO:0007669"/>
    <property type="project" value="InterPro"/>
</dbReference>
<dbReference type="PROSITE" id="PS51051">
    <property type="entry name" value="DSL"/>
    <property type="match status" value="1"/>
</dbReference>